<feature type="compositionally biased region" description="Basic and acidic residues" evidence="3">
    <location>
        <begin position="201"/>
        <end position="213"/>
    </location>
</feature>
<dbReference type="InterPro" id="IPR036322">
    <property type="entry name" value="WD40_repeat_dom_sf"/>
</dbReference>
<dbReference type="OrthoDB" id="547029at2759"/>
<feature type="compositionally biased region" description="Acidic residues" evidence="3">
    <location>
        <begin position="1718"/>
        <end position="1732"/>
    </location>
</feature>
<name>C1EFX0_MICCC</name>
<proteinExistence type="predicted"/>
<feature type="compositionally biased region" description="Low complexity" evidence="3">
    <location>
        <begin position="1733"/>
        <end position="1750"/>
    </location>
</feature>
<feature type="region of interest" description="Disordered" evidence="3">
    <location>
        <begin position="972"/>
        <end position="1022"/>
    </location>
</feature>
<dbReference type="SMART" id="SM00320">
    <property type="entry name" value="WD40"/>
    <property type="match status" value="3"/>
</dbReference>
<evidence type="ECO:0000313" key="5">
    <source>
        <dbReference type="Proteomes" id="UP000002009"/>
    </source>
</evidence>
<feature type="coiled-coil region" evidence="2">
    <location>
        <begin position="134"/>
        <end position="161"/>
    </location>
</feature>
<feature type="compositionally biased region" description="Low complexity" evidence="3">
    <location>
        <begin position="652"/>
        <end position="666"/>
    </location>
</feature>
<accession>C1EFX0</accession>
<dbReference type="PROSITE" id="PS50082">
    <property type="entry name" value="WD_REPEATS_2"/>
    <property type="match status" value="1"/>
</dbReference>
<dbReference type="Proteomes" id="UP000002009">
    <property type="component" value="Chromosome 13"/>
</dbReference>
<feature type="region of interest" description="Disordered" evidence="3">
    <location>
        <begin position="184"/>
        <end position="261"/>
    </location>
</feature>
<dbReference type="InParanoid" id="C1EFX0"/>
<dbReference type="InterPro" id="IPR001680">
    <property type="entry name" value="WD40_rpt"/>
</dbReference>
<dbReference type="KEGG" id="mis:MICPUN_63432"/>
<evidence type="ECO:0000313" key="4">
    <source>
        <dbReference type="EMBL" id="ACO66924.1"/>
    </source>
</evidence>
<feature type="compositionally biased region" description="Basic and acidic residues" evidence="3">
    <location>
        <begin position="1766"/>
        <end position="1778"/>
    </location>
</feature>
<feature type="compositionally biased region" description="Acidic residues" evidence="3">
    <location>
        <begin position="667"/>
        <end position="681"/>
    </location>
</feature>
<dbReference type="Pfam" id="PF00400">
    <property type="entry name" value="WD40"/>
    <property type="match status" value="1"/>
</dbReference>
<organism evidence="4 5">
    <name type="scientific">Micromonas commoda (strain RCC299 / NOUM17 / CCMP2709)</name>
    <name type="common">Picoplanktonic green alga</name>
    <dbReference type="NCBI Taxonomy" id="296587"/>
    <lineage>
        <taxon>Eukaryota</taxon>
        <taxon>Viridiplantae</taxon>
        <taxon>Chlorophyta</taxon>
        <taxon>Mamiellophyceae</taxon>
        <taxon>Mamiellales</taxon>
        <taxon>Mamiellaceae</taxon>
        <taxon>Micromonas</taxon>
    </lineage>
</organism>
<feature type="repeat" description="WD" evidence="1">
    <location>
        <begin position="1226"/>
        <end position="1257"/>
    </location>
</feature>
<feature type="compositionally biased region" description="Acidic residues" evidence="3">
    <location>
        <begin position="191"/>
        <end position="200"/>
    </location>
</feature>
<sequence>MSAAPGEKDDDPLTRSLFGLPEEDAAEALRRVTAEREALALEQSRMEQRFQRKNAARAAFVREALASTPALRAALVRSGAIDRDEDLGELVEQLLTAPLSDPDPRDPDAQSLHEAMATLRDAYAARRGDHSGYLGELAARRQALEKRQRDLLRETDRLYERQRELEDIRKDKARHAARMRAEAAELGLESSDYDGSTDDDGSSRDESSSERSEIVLTPRVPSGVPSGVPSSPTRAQDPDTPRLTRQSGLTPRRSASRKLRKERKVEYKGLFQVAPKKKWYEPDSDTDSVKSFHRPVSPFVFPEQPAEMKNLKREELVKRLVKELGGGGDKRRLTYVPAKAKDRLLKMKLAHMPVAARLKYLQSTESYTGETDLTTLRPKTPTNKVGGTIENMCRELAVEICDIVVNKVATQPTEWSLTESRREWRRQESVRTDAICRQIADSLVREICASEAQGIVAEVEAQYASSGAFVAKAIAAAVISRLDGAAVNELSFWEPEPDETPEQKARRKKREKERRAREKKAAKKAGGFFGGKKKALGDDVEPKGWSKPKKGGGDDDDDDFEFDRAVLDAEGTTDALDVEWSTSSSDEEDETGVAYETRVDRHACQLMLGEMQRRRPRGLVFHHTQPIREASPPPGVGRGVEMAAFAPKKDAGPAGAGDSESSTASDTSDDESEYDTSDEERAEYKKKLEDRARAAEADAVGRAHNPPRTGVANLGRLAEPPPPIHVHRVAAKAEARYWGNVRVTESFAGKSVLKTASAVTSVRAAPGRNLNLAAGTSRGEIVIWKFPGGDDYASDEDDENAGPNSPDKGKGKGGGGGWFGGGTKKGESTPGAAKKPKSRRVPTEPVVIAKAKLNPHPDREPDPVGINGTGPIERTEGEETSTDPTALYTAVTALDWSADGCQIASAERGGMSRMWTLVSAAKAGEKDKKKKAKLRMGETLWLAPVNHVTSSYPPEATPPPIVDPDVLAKQQKEAAAKAAAGGGKKDLKAPAKGSKEEMRKNMEEEERRALDEQNKRKHSRETWSHDAITIAHFFPAFTLGGRQPYAMFTRPNGDIVRTSPTLRPNVVSADGATIGIREVGTGAREIALFRGANAYGGGNAFSRIGAAKKAGKGPLDEILTIQSSESESEEEDADKRKRRRQRLDPSEHWASVPGQTNVAGIDQLLDAADNFKMGAGSHMGKAERTRLLSPDVNPIAPGKKSTKEAKARIRKGEEHPASDLYSQDLYRGHTAPVVFIDTLPDSASIVSVDADGNVCLWAAFQGGQGRSGFCWHSPLGQWRLPKEVTAQVPAGPRVQIHPGGARGVAAGTDGDPARDVTHTHATFLASFSKKGRRAVEAPKDKEWITADKEAAAAVNALTRHVPYVNKLKGEKAPGAPRLDPEAALDTIDENGFEGAGALAKKSGFVIKPGDHSDYFLSVYNKTSNALLTRHRQRFVTARAEATVVGAKIAHESGVADLVVIRRIGGICKAAFRAGGLEAAEHAEPYFTAHVYSLDDMKPTVPRMDLPNPFPAPPGRGWGDKPNRPKNMNGPEADAYAEEVQKGWKDPAPYPFVLAGVTPSLGTEHLIVPVGAGNLGVFSLASGLMVHAFDLPGVGGDQIECMETLRNPNPTGEVSSAFVPGNKGGNQHGAAGASVRALLVVATAGHKGVRIYALDEGAAQVARVTDTRAEVARMIGPPGEKKKKGKKGGKDGGKGEGGAGAGAVREGVDAGGYSSGDDSSGDDSDTEDSDSTDSDSTSNSSSSDSSSSDSSSDSDGEDLTRRTTKMSLRDDSPTRRAPFDRVVTNNR</sequence>
<reference evidence="4 5" key="1">
    <citation type="journal article" date="2009" name="Science">
        <title>Green evolution and dynamic adaptations revealed by genomes of the marine picoeukaryotes Micromonas.</title>
        <authorList>
            <person name="Worden A.Z."/>
            <person name="Lee J.H."/>
            <person name="Mock T."/>
            <person name="Rouze P."/>
            <person name="Simmons M.P."/>
            <person name="Aerts A.L."/>
            <person name="Allen A.E."/>
            <person name="Cuvelier M.L."/>
            <person name="Derelle E."/>
            <person name="Everett M.V."/>
            <person name="Foulon E."/>
            <person name="Grimwood J."/>
            <person name="Gundlach H."/>
            <person name="Henrissat B."/>
            <person name="Napoli C."/>
            <person name="McDonald S.M."/>
            <person name="Parker M.S."/>
            <person name="Rombauts S."/>
            <person name="Salamov A."/>
            <person name="Von Dassow P."/>
            <person name="Badger J.H."/>
            <person name="Coutinho P.M."/>
            <person name="Demir E."/>
            <person name="Dubchak I."/>
            <person name="Gentemann C."/>
            <person name="Eikrem W."/>
            <person name="Gready J.E."/>
            <person name="John U."/>
            <person name="Lanier W."/>
            <person name="Lindquist E.A."/>
            <person name="Lucas S."/>
            <person name="Mayer K.F."/>
            <person name="Moreau H."/>
            <person name="Not F."/>
            <person name="Otillar R."/>
            <person name="Panaud O."/>
            <person name="Pangilinan J."/>
            <person name="Paulsen I."/>
            <person name="Piegu B."/>
            <person name="Poliakov A."/>
            <person name="Robbens S."/>
            <person name="Schmutz J."/>
            <person name="Toulza E."/>
            <person name="Wyss T."/>
            <person name="Zelensky A."/>
            <person name="Zhou K."/>
            <person name="Armbrust E.V."/>
            <person name="Bhattacharya D."/>
            <person name="Goodenough U.W."/>
            <person name="Van de Peer Y."/>
            <person name="Grigoriev I.V."/>
        </authorList>
    </citation>
    <scope>NUCLEOTIDE SEQUENCE [LARGE SCALE GENOMIC DNA]</scope>
    <source>
        <strain evidence="5">RCC299 / NOUM17</strain>
    </source>
</reference>
<feature type="region of interest" description="Disordered" evidence="3">
    <location>
        <begin position="1669"/>
        <end position="1786"/>
    </location>
</feature>
<feature type="compositionally biased region" description="Basic and acidic residues" evidence="3">
    <location>
        <begin position="535"/>
        <end position="544"/>
    </location>
</feature>
<dbReference type="InterPro" id="IPR015943">
    <property type="entry name" value="WD40/YVTN_repeat-like_dom_sf"/>
</dbReference>
<feature type="compositionally biased region" description="Basic residues" evidence="3">
    <location>
        <begin position="505"/>
        <end position="523"/>
    </location>
</feature>
<dbReference type="Gene3D" id="2.130.10.10">
    <property type="entry name" value="YVTN repeat-like/Quinoprotein amine dehydrogenase"/>
    <property type="match status" value="1"/>
</dbReference>
<dbReference type="SUPFAM" id="SSF50978">
    <property type="entry name" value="WD40 repeat-like"/>
    <property type="match status" value="1"/>
</dbReference>
<keyword evidence="1" id="KW-0853">WD repeat</keyword>
<feature type="compositionally biased region" description="Basic and acidic residues" evidence="3">
    <location>
        <begin position="983"/>
        <end position="1022"/>
    </location>
</feature>
<dbReference type="OMA" id="IGITHIG"/>
<keyword evidence="2" id="KW-0175">Coiled coil</keyword>
<evidence type="ECO:0000256" key="2">
    <source>
        <dbReference type="SAM" id="Coils"/>
    </source>
</evidence>
<gene>
    <name evidence="4" type="ORF">MICPUN_63432</name>
</gene>
<feature type="compositionally biased region" description="Gly residues" evidence="3">
    <location>
        <begin position="812"/>
        <end position="823"/>
    </location>
</feature>
<feature type="region of interest" description="Disordered" evidence="3">
    <location>
        <begin position="792"/>
        <end position="883"/>
    </location>
</feature>
<feature type="compositionally biased region" description="Basic and acidic residues" evidence="3">
    <location>
        <begin position="682"/>
        <end position="701"/>
    </location>
</feature>
<keyword evidence="5" id="KW-1185">Reference proteome</keyword>
<feature type="compositionally biased region" description="Low complexity" evidence="3">
    <location>
        <begin position="220"/>
        <end position="232"/>
    </location>
</feature>
<protein>
    <submittedName>
        <fullName evidence="4">Uncharacterized protein</fullName>
    </submittedName>
</protein>
<feature type="region of interest" description="Disordered" evidence="3">
    <location>
        <begin position="1120"/>
        <end position="1155"/>
    </location>
</feature>
<feature type="region of interest" description="Disordered" evidence="3">
    <location>
        <begin position="648"/>
        <end position="722"/>
    </location>
</feature>
<evidence type="ECO:0000256" key="1">
    <source>
        <dbReference type="PROSITE-ProRule" id="PRU00221"/>
    </source>
</evidence>
<evidence type="ECO:0000256" key="3">
    <source>
        <dbReference type="SAM" id="MobiDB-lite"/>
    </source>
</evidence>
<feature type="region of interest" description="Disordered" evidence="3">
    <location>
        <begin position="495"/>
        <end position="560"/>
    </location>
</feature>
<dbReference type="EMBL" id="CP001331">
    <property type="protein sequence ID" value="ACO66924.1"/>
    <property type="molecule type" value="Genomic_DNA"/>
</dbReference>
<dbReference type="GeneID" id="8248595"/>
<dbReference type="RefSeq" id="XP_002505666.1">
    <property type="nucleotide sequence ID" value="XM_002505620.1"/>
</dbReference>